<dbReference type="Gene3D" id="3.40.190.150">
    <property type="entry name" value="Bordetella uptake gene, domain 1"/>
    <property type="match status" value="1"/>
</dbReference>
<feature type="chain" id="PRO_5022995748" evidence="2">
    <location>
        <begin position="33"/>
        <end position="331"/>
    </location>
</feature>
<gene>
    <name evidence="3" type="ORF">FHP25_07135</name>
</gene>
<dbReference type="Pfam" id="PF03401">
    <property type="entry name" value="TctC"/>
    <property type="match status" value="1"/>
</dbReference>
<dbReference type="PIRSF" id="PIRSF017082">
    <property type="entry name" value="YflP"/>
    <property type="match status" value="1"/>
</dbReference>
<keyword evidence="2" id="KW-0732">Signal</keyword>
<sequence>MARRGGMHIARRRAMVAITSLLCTVAPTGLHAQGMSDRPITIVVPFTPGTGIDILGRLVGEHLRQRWNQPVVVDNKPGASGSIGTQNAARAAPDGHTLMMTANTFVTNVPLYPNIGYDPVADFAAIIKVATGDLVLTVNPSVKVNSAAALLDLARAQPGGLKYASPGVGTPQHLFMELFKLATRTDIVHVPYRGSAGAVQDVVAGHVGIMVMPLHTALPLERTGKIKLLAIGSERRSPMANDVPTLIEEGVAGFNVDLWYGLFAPARTPADVVARLNSEVNAILALDPVRVVLRDQGLEPAGGAPDALASLMRTDLAKWQKVIRDANIKPE</sequence>
<comment type="similarity">
    <text evidence="1">Belongs to the UPF0065 (bug) family.</text>
</comment>
<reference evidence="3 4" key="1">
    <citation type="submission" date="2019-06" db="EMBL/GenBank/DDBJ databases">
        <title>New taxonomy in bacterial strain CC-CFT640, isolated from vineyard.</title>
        <authorList>
            <person name="Lin S.-Y."/>
            <person name="Tsai C.-F."/>
            <person name="Young C.-C."/>
        </authorList>
    </citation>
    <scope>NUCLEOTIDE SEQUENCE [LARGE SCALE GENOMIC DNA]</scope>
    <source>
        <strain evidence="3 4">CC-CFT640</strain>
    </source>
</reference>
<name>A0A5C8PSK7_9HYPH</name>
<dbReference type="SUPFAM" id="SSF53850">
    <property type="entry name" value="Periplasmic binding protein-like II"/>
    <property type="match status" value="1"/>
</dbReference>
<protein>
    <submittedName>
        <fullName evidence="3">Tripartite tricarboxylate transporter substrate binding protein</fullName>
    </submittedName>
</protein>
<comment type="caution">
    <text evidence="3">The sequence shown here is derived from an EMBL/GenBank/DDBJ whole genome shotgun (WGS) entry which is preliminary data.</text>
</comment>
<evidence type="ECO:0000313" key="4">
    <source>
        <dbReference type="Proteomes" id="UP000321638"/>
    </source>
</evidence>
<dbReference type="OrthoDB" id="7250553at2"/>
<proteinExistence type="inferred from homology"/>
<keyword evidence="4" id="KW-1185">Reference proteome</keyword>
<evidence type="ECO:0000256" key="2">
    <source>
        <dbReference type="SAM" id="SignalP"/>
    </source>
</evidence>
<dbReference type="Gene3D" id="3.40.190.10">
    <property type="entry name" value="Periplasmic binding protein-like II"/>
    <property type="match status" value="1"/>
</dbReference>
<evidence type="ECO:0000256" key="1">
    <source>
        <dbReference type="ARBA" id="ARBA00006987"/>
    </source>
</evidence>
<feature type="signal peptide" evidence="2">
    <location>
        <begin position="1"/>
        <end position="32"/>
    </location>
</feature>
<dbReference type="PANTHER" id="PTHR42928:SF5">
    <property type="entry name" value="BLR1237 PROTEIN"/>
    <property type="match status" value="1"/>
</dbReference>
<evidence type="ECO:0000313" key="3">
    <source>
        <dbReference type="EMBL" id="TXL78761.1"/>
    </source>
</evidence>
<dbReference type="InterPro" id="IPR042100">
    <property type="entry name" value="Bug_dom1"/>
</dbReference>
<dbReference type="InterPro" id="IPR005064">
    <property type="entry name" value="BUG"/>
</dbReference>
<organism evidence="3 4">
    <name type="scientific">Vineibacter terrae</name>
    <dbReference type="NCBI Taxonomy" id="2586908"/>
    <lineage>
        <taxon>Bacteria</taxon>
        <taxon>Pseudomonadati</taxon>
        <taxon>Pseudomonadota</taxon>
        <taxon>Alphaproteobacteria</taxon>
        <taxon>Hyphomicrobiales</taxon>
        <taxon>Vineibacter</taxon>
    </lineage>
</organism>
<dbReference type="PANTHER" id="PTHR42928">
    <property type="entry name" value="TRICARBOXYLATE-BINDING PROTEIN"/>
    <property type="match status" value="1"/>
</dbReference>
<dbReference type="EMBL" id="VDUZ01000006">
    <property type="protein sequence ID" value="TXL78761.1"/>
    <property type="molecule type" value="Genomic_DNA"/>
</dbReference>
<dbReference type="Proteomes" id="UP000321638">
    <property type="component" value="Unassembled WGS sequence"/>
</dbReference>
<dbReference type="CDD" id="cd13578">
    <property type="entry name" value="PBP2_Bug27"/>
    <property type="match status" value="1"/>
</dbReference>
<accession>A0A5C8PSK7</accession>
<dbReference type="AlphaFoldDB" id="A0A5C8PSK7"/>